<dbReference type="InterPro" id="IPR016162">
    <property type="entry name" value="Ald_DH_N"/>
</dbReference>
<dbReference type="InterPro" id="IPR016163">
    <property type="entry name" value="Ald_DH_C"/>
</dbReference>
<protein>
    <recommendedName>
        <fullName evidence="4">Aldehyde dehydrogenase</fullName>
    </recommendedName>
</protein>
<dbReference type="InterPro" id="IPR016160">
    <property type="entry name" value="Ald_DH_CS_CYS"/>
</dbReference>
<reference evidence="9" key="1">
    <citation type="journal article" date="2014" name="Int. J. Syst. Evol. Microbiol.">
        <title>Complete genome sequence of Corynebacterium casei LMG S-19264T (=DSM 44701T), isolated from a smear-ripened cheese.</title>
        <authorList>
            <consortium name="US DOE Joint Genome Institute (JGI-PGF)"/>
            <person name="Walter F."/>
            <person name="Albersmeier A."/>
            <person name="Kalinowski J."/>
            <person name="Ruckert C."/>
        </authorList>
    </citation>
    <scope>NUCLEOTIDE SEQUENCE</scope>
    <source>
        <strain evidence="9">JCM 12580</strain>
    </source>
</reference>
<dbReference type="EMBL" id="BMNQ01000018">
    <property type="protein sequence ID" value="GGJ94474.1"/>
    <property type="molecule type" value="Genomic_DNA"/>
</dbReference>
<dbReference type="Pfam" id="PF00171">
    <property type="entry name" value="Aldedh"/>
    <property type="match status" value="1"/>
</dbReference>
<comment type="caution">
    <text evidence="9">The sequence shown here is derived from an EMBL/GenBank/DDBJ whole genome shotgun (WGS) entry which is preliminary data.</text>
</comment>
<dbReference type="RefSeq" id="WP_188632600.1">
    <property type="nucleotide sequence ID" value="NZ_BMNQ01000018.1"/>
</dbReference>
<evidence type="ECO:0000256" key="5">
    <source>
        <dbReference type="PIRSR" id="PIRSR036492-1"/>
    </source>
</evidence>
<sequence length="458" mass="51592">MGKLEAKEIVNRQRSFFHTGKTMDYAFRKEQLTSLKNMLKGYEQEIYHALKNDLNKSEYEAFTTELGFLYTEIDFALKHLKDWMKPEKAETPLTHKGSKSYIRKEPYGVALIIAPWNYPLHLAIAPAIGAIAAGNTVVLKPSEITRSTSAILADMIQSTFDSSFVTVVEGAKDVSQQLLEQRWDYIFFTGGAHVGKIVMEQASKHLTPVTLELGGKSPAIVDTDAKIDLAAKRIVWGKFTNAGQTCVAPDYVYVHEKVKLKLLRAMKKHIKSLYGKKPIQNYDYVRIVGKQHFNRLNAFMTDGEIIHGGEADEDKLSIEPTILDKISWDNAIMQEEIFGPLLPIITFRSLDDVISEMKEMEKPLALYYFGENEQKQQLVMTNVSFGGGCINDTLYHLANPHLPFGGTGNSGMGAYHGKYSFDTFSHQKSILKQTTKFDIPFRYPGGQVAKAILSRLMK</sequence>
<dbReference type="FunFam" id="3.40.605.10:FF:000004">
    <property type="entry name" value="Aldehyde dehydrogenase"/>
    <property type="match status" value="1"/>
</dbReference>
<feature type="active site" evidence="5 6">
    <location>
        <position position="212"/>
    </location>
</feature>
<keyword evidence="3" id="KW-0520">NAD</keyword>
<dbReference type="InterPro" id="IPR015590">
    <property type="entry name" value="Aldehyde_DH_dom"/>
</dbReference>
<dbReference type="PANTHER" id="PTHR43570:SF16">
    <property type="entry name" value="ALDEHYDE DEHYDROGENASE TYPE III, ISOFORM Q"/>
    <property type="match status" value="1"/>
</dbReference>
<evidence type="ECO:0000256" key="7">
    <source>
        <dbReference type="RuleBase" id="RU003345"/>
    </source>
</evidence>
<proteinExistence type="inferred from homology"/>
<dbReference type="CDD" id="cd07136">
    <property type="entry name" value="ALDH_YwdH-P39616"/>
    <property type="match status" value="1"/>
</dbReference>
<reference evidence="9" key="2">
    <citation type="submission" date="2020-09" db="EMBL/GenBank/DDBJ databases">
        <authorList>
            <person name="Sun Q."/>
            <person name="Ohkuma M."/>
        </authorList>
    </citation>
    <scope>NUCLEOTIDE SEQUENCE</scope>
    <source>
        <strain evidence="9">JCM 12580</strain>
    </source>
</reference>
<dbReference type="InterPro" id="IPR016161">
    <property type="entry name" value="Ald_DH/histidinol_DH"/>
</dbReference>
<keyword evidence="2 4" id="KW-0560">Oxidoreductase</keyword>
<keyword evidence="10" id="KW-1185">Reference proteome</keyword>
<evidence type="ECO:0000259" key="8">
    <source>
        <dbReference type="Pfam" id="PF00171"/>
    </source>
</evidence>
<dbReference type="Gene3D" id="3.40.605.10">
    <property type="entry name" value="Aldehyde Dehydrogenase, Chain A, domain 1"/>
    <property type="match status" value="1"/>
</dbReference>
<evidence type="ECO:0000256" key="3">
    <source>
        <dbReference type="ARBA" id="ARBA00023027"/>
    </source>
</evidence>
<dbReference type="InterPro" id="IPR012394">
    <property type="entry name" value="Aldehyde_DH_NAD(P)"/>
</dbReference>
<dbReference type="PANTHER" id="PTHR43570">
    <property type="entry name" value="ALDEHYDE DEHYDROGENASE"/>
    <property type="match status" value="1"/>
</dbReference>
<dbReference type="Proteomes" id="UP000658382">
    <property type="component" value="Unassembled WGS sequence"/>
</dbReference>
<dbReference type="PIRSF" id="PIRSF036492">
    <property type="entry name" value="ALDH"/>
    <property type="match status" value="1"/>
</dbReference>
<dbReference type="PROSITE" id="PS00070">
    <property type="entry name" value="ALDEHYDE_DEHYDR_CYS"/>
    <property type="match status" value="1"/>
</dbReference>
<name>A0A917PW59_9BACI</name>
<accession>A0A917PW59</accession>
<organism evidence="9 10">
    <name type="scientific">Lentibacillus kapialis</name>
    <dbReference type="NCBI Taxonomy" id="340214"/>
    <lineage>
        <taxon>Bacteria</taxon>
        <taxon>Bacillati</taxon>
        <taxon>Bacillota</taxon>
        <taxon>Bacilli</taxon>
        <taxon>Bacillales</taxon>
        <taxon>Bacillaceae</taxon>
        <taxon>Lentibacillus</taxon>
    </lineage>
</organism>
<dbReference type="SUPFAM" id="SSF53720">
    <property type="entry name" value="ALDH-like"/>
    <property type="match status" value="1"/>
</dbReference>
<feature type="active site" evidence="5">
    <location>
        <position position="246"/>
    </location>
</feature>
<dbReference type="FunFam" id="3.40.309.10:FF:000003">
    <property type="entry name" value="Aldehyde dehydrogenase"/>
    <property type="match status" value="1"/>
</dbReference>
<dbReference type="PROSITE" id="PS00687">
    <property type="entry name" value="ALDEHYDE_DEHYDR_GLU"/>
    <property type="match status" value="1"/>
</dbReference>
<dbReference type="InterPro" id="IPR029510">
    <property type="entry name" value="Ald_DH_CS_GLU"/>
</dbReference>
<evidence type="ECO:0000313" key="10">
    <source>
        <dbReference type="Proteomes" id="UP000658382"/>
    </source>
</evidence>
<dbReference type="Gene3D" id="3.40.309.10">
    <property type="entry name" value="Aldehyde Dehydrogenase, Chain A, domain 2"/>
    <property type="match status" value="1"/>
</dbReference>
<evidence type="ECO:0000256" key="1">
    <source>
        <dbReference type="ARBA" id="ARBA00009986"/>
    </source>
</evidence>
<dbReference type="GO" id="GO:0006081">
    <property type="term" value="P:aldehyde metabolic process"/>
    <property type="evidence" value="ECO:0007669"/>
    <property type="project" value="InterPro"/>
</dbReference>
<evidence type="ECO:0000256" key="2">
    <source>
        <dbReference type="ARBA" id="ARBA00023002"/>
    </source>
</evidence>
<dbReference type="AlphaFoldDB" id="A0A917PW59"/>
<feature type="domain" description="Aldehyde dehydrogenase" evidence="8">
    <location>
        <begin position="5"/>
        <end position="430"/>
    </location>
</feature>
<dbReference type="GO" id="GO:0005737">
    <property type="term" value="C:cytoplasm"/>
    <property type="evidence" value="ECO:0007669"/>
    <property type="project" value="TreeGrafter"/>
</dbReference>
<comment type="similarity">
    <text evidence="1 4 7">Belongs to the aldehyde dehydrogenase family.</text>
</comment>
<evidence type="ECO:0000256" key="6">
    <source>
        <dbReference type="PROSITE-ProRule" id="PRU10007"/>
    </source>
</evidence>
<evidence type="ECO:0000256" key="4">
    <source>
        <dbReference type="PIRNR" id="PIRNR036492"/>
    </source>
</evidence>
<dbReference type="GO" id="GO:0004029">
    <property type="term" value="F:aldehyde dehydrogenase (NAD+) activity"/>
    <property type="evidence" value="ECO:0007669"/>
    <property type="project" value="TreeGrafter"/>
</dbReference>
<evidence type="ECO:0000313" key="9">
    <source>
        <dbReference type="EMBL" id="GGJ94474.1"/>
    </source>
</evidence>
<gene>
    <name evidence="9" type="ORF">GCM10007063_16220</name>
</gene>